<keyword evidence="3" id="KW-0812">Transmembrane</keyword>
<keyword evidence="4" id="KW-1133">Transmembrane helix</keyword>
<keyword evidence="6" id="KW-0732">Signal</keyword>
<dbReference type="GO" id="GO:0016020">
    <property type="term" value="C:membrane"/>
    <property type="evidence" value="ECO:0007669"/>
    <property type="project" value="UniProtKB-SubCell"/>
</dbReference>
<evidence type="ECO:0000256" key="5">
    <source>
        <dbReference type="ARBA" id="ARBA00023136"/>
    </source>
</evidence>
<evidence type="ECO:0000313" key="8">
    <source>
        <dbReference type="RefSeq" id="XP_037884864.1"/>
    </source>
</evidence>
<feature type="chain" id="PRO_5035860921" evidence="6">
    <location>
        <begin position="19"/>
        <end position="405"/>
    </location>
</feature>
<name>A0A8U0WH79_9MUSC</name>
<comment type="similarity">
    <text evidence="2">Belongs to the TMEM129 family.</text>
</comment>
<reference evidence="8" key="1">
    <citation type="submission" date="2025-08" db="UniProtKB">
        <authorList>
            <consortium name="RefSeq"/>
        </authorList>
    </citation>
    <scope>IDENTIFICATION</scope>
    <source>
        <tissue evidence="8">Whole body pupa</tissue>
    </source>
</reference>
<keyword evidence="5" id="KW-0472">Membrane</keyword>
<dbReference type="GeneID" id="119634661"/>
<dbReference type="GO" id="GO:0005783">
    <property type="term" value="C:endoplasmic reticulum"/>
    <property type="evidence" value="ECO:0007669"/>
    <property type="project" value="TreeGrafter"/>
</dbReference>
<evidence type="ECO:0000256" key="2">
    <source>
        <dbReference type="ARBA" id="ARBA00007332"/>
    </source>
</evidence>
<feature type="signal peptide" evidence="6">
    <location>
        <begin position="1"/>
        <end position="18"/>
    </location>
</feature>
<accession>A0A8U0WH79</accession>
<dbReference type="RefSeq" id="XP_037884864.1">
    <property type="nucleotide sequence ID" value="XM_038028936.1"/>
</dbReference>
<dbReference type="KEGG" id="gfs:119634661"/>
<dbReference type="AlphaFoldDB" id="A0A8U0WH79"/>
<dbReference type="PANTHER" id="PTHR31322:SF2">
    <property type="entry name" value="E3 UBIQUITIN-PROTEIN LIGASE TM129"/>
    <property type="match status" value="1"/>
</dbReference>
<dbReference type="Pfam" id="PF10272">
    <property type="entry name" value="Tmpp129"/>
    <property type="match status" value="1"/>
</dbReference>
<dbReference type="GO" id="GO:0016567">
    <property type="term" value="P:protein ubiquitination"/>
    <property type="evidence" value="ECO:0007669"/>
    <property type="project" value="InterPro"/>
</dbReference>
<evidence type="ECO:0000256" key="3">
    <source>
        <dbReference type="ARBA" id="ARBA00022692"/>
    </source>
</evidence>
<evidence type="ECO:0000313" key="7">
    <source>
        <dbReference type="Proteomes" id="UP000092443"/>
    </source>
</evidence>
<evidence type="ECO:0000256" key="4">
    <source>
        <dbReference type="ARBA" id="ARBA00022989"/>
    </source>
</evidence>
<proteinExistence type="inferred from homology"/>
<organism evidence="7 8">
    <name type="scientific">Glossina fuscipes</name>
    <dbReference type="NCBI Taxonomy" id="7396"/>
    <lineage>
        <taxon>Eukaryota</taxon>
        <taxon>Metazoa</taxon>
        <taxon>Ecdysozoa</taxon>
        <taxon>Arthropoda</taxon>
        <taxon>Hexapoda</taxon>
        <taxon>Insecta</taxon>
        <taxon>Pterygota</taxon>
        <taxon>Neoptera</taxon>
        <taxon>Endopterygota</taxon>
        <taxon>Diptera</taxon>
        <taxon>Brachycera</taxon>
        <taxon>Muscomorpha</taxon>
        <taxon>Hippoboscoidea</taxon>
        <taxon>Glossinidae</taxon>
        <taxon>Glossina</taxon>
    </lineage>
</organism>
<keyword evidence="7" id="KW-1185">Reference proteome</keyword>
<dbReference type="GO" id="GO:0061630">
    <property type="term" value="F:ubiquitin protein ligase activity"/>
    <property type="evidence" value="ECO:0007669"/>
    <property type="project" value="InterPro"/>
</dbReference>
<dbReference type="InterPro" id="IPR018801">
    <property type="entry name" value="TM129"/>
</dbReference>
<comment type="subcellular location">
    <subcellularLocation>
        <location evidence="1">Membrane</location>
        <topology evidence="1">Multi-pass membrane protein</topology>
    </subcellularLocation>
</comment>
<evidence type="ECO:0000256" key="6">
    <source>
        <dbReference type="SAM" id="SignalP"/>
    </source>
</evidence>
<gene>
    <name evidence="8" type="primary">LOC119634661</name>
</gene>
<evidence type="ECO:0000256" key="1">
    <source>
        <dbReference type="ARBA" id="ARBA00004141"/>
    </source>
</evidence>
<sequence>MDESELLFNLFYLLLCMCIIYPPEEFQRLGLTIEQLFSRLLGEEYLNFVLYHKKRTSLNLFVHSCLPALYFLIHRFKFSVFMEPELEKESELDPDFPMPQEAKAFKTLTWKVAQRFSLMAILVVPALIFNWYQQDWKRHPISQTLLKFSNVPHSSITEIISDIGNEFRRPNIYKKKLNFISTVITTENWIIKTSLYNVYFAHQSDTTLSVAKTETYNVSADNTDTLQMVSIVVKPNRVGVPDFHIRINALEFRNLEERITRPIVIPSNIQFHRNVIDRFIDVFKEQVTHNPIYKPDRIAEKCLGCMNEEPNIKIHKQCEDIDRDGQPLLSENCCSNCYCRPMWCVECLARWFAARQNEHDREVWLEQKCTCPMCRAKFCLLDVSYIEKSNNTTVGGLNDPDDMRI</sequence>
<dbReference type="Proteomes" id="UP000092443">
    <property type="component" value="Unplaced"/>
</dbReference>
<dbReference type="PANTHER" id="PTHR31322">
    <property type="entry name" value="E3 UBIQUITIN-PROTEIN LIGASE TM129"/>
    <property type="match status" value="1"/>
</dbReference>
<protein>
    <submittedName>
        <fullName evidence="8">E3 ubiquitin-protein ligase TM129</fullName>
    </submittedName>
</protein>